<dbReference type="Proteomes" id="UP000598820">
    <property type="component" value="Unassembled WGS sequence"/>
</dbReference>
<protein>
    <submittedName>
        <fullName evidence="2">Lipocalin family protein</fullName>
    </submittedName>
</protein>
<evidence type="ECO:0000313" key="3">
    <source>
        <dbReference type="Proteomes" id="UP000598820"/>
    </source>
</evidence>
<reference evidence="2" key="1">
    <citation type="submission" date="2020-09" db="EMBL/GenBank/DDBJ databases">
        <authorList>
            <person name="Kim M.K."/>
        </authorList>
    </citation>
    <scope>NUCLEOTIDE SEQUENCE</scope>
    <source>
        <strain evidence="2">BT702</strain>
    </source>
</reference>
<keyword evidence="3" id="KW-1185">Reference proteome</keyword>
<name>A0A926XUR6_9BACT</name>
<dbReference type="RefSeq" id="WP_190886684.1">
    <property type="nucleotide sequence ID" value="NZ_JACWZY010000006.1"/>
</dbReference>
<sequence length="172" mass="18822">MKNSNFSRLFAYVLLVTIPVWFNACKKEETTPTPTPSNSVEGSYKVTSLKVDPKAAGLYDDLLAASKLLFNNTTCLTDITITFKSNGDATTDNPTSCQNLPVAVSMFTGVDASSKWAFANNKLTITKSDNTKTEYTVVSNTGGLMKLQWQGALNYPTPSATVYTYTMELKKQ</sequence>
<dbReference type="EMBL" id="JACWZY010000006">
    <property type="protein sequence ID" value="MBD2700823.1"/>
    <property type="molecule type" value="Genomic_DNA"/>
</dbReference>
<comment type="caution">
    <text evidence="2">The sequence shown here is derived from an EMBL/GenBank/DDBJ whole genome shotgun (WGS) entry which is preliminary data.</text>
</comment>
<organism evidence="2 3">
    <name type="scientific">Spirosoma profusum</name>
    <dbReference type="NCBI Taxonomy" id="2771354"/>
    <lineage>
        <taxon>Bacteria</taxon>
        <taxon>Pseudomonadati</taxon>
        <taxon>Bacteroidota</taxon>
        <taxon>Cytophagia</taxon>
        <taxon>Cytophagales</taxon>
        <taxon>Cytophagaceae</taxon>
        <taxon>Spirosoma</taxon>
    </lineage>
</organism>
<proteinExistence type="predicted"/>
<evidence type="ECO:0000259" key="1">
    <source>
        <dbReference type="Pfam" id="PF13648"/>
    </source>
</evidence>
<accession>A0A926XUR6</accession>
<gene>
    <name evidence="2" type="ORF">IC229_09250</name>
</gene>
<dbReference type="InterPro" id="IPR024311">
    <property type="entry name" value="Lipocalin-like"/>
</dbReference>
<feature type="domain" description="Lipocalin-like" evidence="1">
    <location>
        <begin position="41"/>
        <end position="147"/>
    </location>
</feature>
<evidence type="ECO:0000313" key="2">
    <source>
        <dbReference type="EMBL" id="MBD2700823.1"/>
    </source>
</evidence>
<dbReference type="Pfam" id="PF13648">
    <property type="entry name" value="Lipocalin_4"/>
    <property type="match status" value="1"/>
</dbReference>
<dbReference type="AlphaFoldDB" id="A0A926XUR6"/>